<evidence type="ECO:0000313" key="4">
    <source>
        <dbReference type="Proteomes" id="UP001521116"/>
    </source>
</evidence>
<gene>
    <name evidence="3" type="ORF">SLS56_009947</name>
</gene>
<organism evidence="3 4">
    <name type="scientific">Neofusicoccum ribis</name>
    <dbReference type="NCBI Taxonomy" id="45134"/>
    <lineage>
        <taxon>Eukaryota</taxon>
        <taxon>Fungi</taxon>
        <taxon>Dikarya</taxon>
        <taxon>Ascomycota</taxon>
        <taxon>Pezizomycotina</taxon>
        <taxon>Dothideomycetes</taxon>
        <taxon>Dothideomycetes incertae sedis</taxon>
        <taxon>Botryosphaeriales</taxon>
        <taxon>Botryosphaeriaceae</taxon>
        <taxon>Neofusicoccum</taxon>
    </lineage>
</organism>
<comment type="caution">
    <text evidence="3">The sequence shown here is derived from an EMBL/GenBank/DDBJ whole genome shotgun (WGS) entry which is preliminary data.</text>
</comment>
<evidence type="ECO:0000313" key="3">
    <source>
        <dbReference type="EMBL" id="KAL1619746.1"/>
    </source>
</evidence>
<feature type="domain" description="Nephrocystin 3-like N-terminal" evidence="2">
    <location>
        <begin position="19"/>
        <end position="192"/>
    </location>
</feature>
<accession>A0ABR3SFT5</accession>
<dbReference type="InterPro" id="IPR056884">
    <property type="entry name" value="NPHP3-like_N"/>
</dbReference>
<name>A0ABR3SFT5_9PEZI</name>
<dbReference type="InterPro" id="IPR027417">
    <property type="entry name" value="P-loop_NTPase"/>
</dbReference>
<dbReference type="Proteomes" id="UP001521116">
    <property type="component" value="Unassembled WGS sequence"/>
</dbReference>
<reference evidence="3 4" key="1">
    <citation type="submission" date="2024-02" db="EMBL/GenBank/DDBJ databases">
        <title>De novo assembly and annotation of 12 fungi associated with fruit tree decline syndrome in Ontario, Canada.</title>
        <authorList>
            <person name="Sulman M."/>
            <person name="Ellouze W."/>
            <person name="Ilyukhin E."/>
        </authorList>
    </citation>
    <scope>NUCLEOTIDE SEQUENCE [LARGE SCALE GENOMIC DNA]</scope>
    <source>
        <strain evidence="3 4">M1-105</strain>
    </source>
</reference>
<keyword evidence="4" id="KW-1185">Reference proteome</keyword>
<evidence type="ECO:0000256" key="1">
    <source>
        <dbReference type="ARBA" id="ARBA00022737"/>
    </source>
</evidence>
<dbReference type="SUPFAM" id="SSF52540">
    <property type="entry name" value="P-loop containing nucleoside triphosphate hydrolases"/>
    <property type="match status" value="1"/>
</dbReference>
<dbReference type="EMBL" id="JAJVDC020000181">
    <property type="protein sequence ID" value="KAL1619746.1"/>
    <property type="molecule type" value="Genomic_DNA"/>
</dbReference>
<dbReference type="PANTHER" id="PTHR10039">
    <property type="entry name" value="AMELOGENIN"/>
    <property type="match status" value="1"/>
</dbReference>
<dbReference type="Pfam" id="PF24883">
    <property type="entry name" value="NPHP3_N"/>
    <property type="match status" value="1"/>
</dbReference>
<protein>
    <recommendedName>
        <fullName evidence="2">Nephrocystin 3-like N-terminal domain-containing protein</fullName>
    </recommendedName>
</protein>
<sequence length="282" mass="32656">MQAFPDQDWHKDGVVTADGTCNWIFSHDTFKHWAADPRQLLWIRGNPGTGKSTMMKHIFQSLDERRSEGQTLATFFFNGRGKEFLTTLLSLYRALLNQILHQSPEHLSELVSKYKKYKVTRDKSWEWSVDELRRYFAKAVPAISAKRHICILVDALDESGEHNARELIEQFEETLAAVNEAGGFLKICFSCRYYPILTLKNGLTITMETENQEDIETFVKKFHTYFRKSDHYTYIADLSSNNEKTSGVFCLAPFHTISQFSLAKEMDQENQEDQEDLVDQGD</sequence>
<keyword evidence="1" id="KW-0677">Repeat</keyword>
<dbReference type="PANTHER" id="PTHR10039:SF5">
    <property type="entry name" value="NACHT DOMAIN-CONTAINING PROTEIN"/>
    <property type="match status" value="1"/>
</dbReference>
<dbReference type="Gene3D" id="3.40.50.300">
    <property type="entry name" value="P-loop containing nucleotide triphosphate hydrolases"/>
    <property type="match status" value="1"/>
</dbReference>
<proteinExistence type="predicted"/>
<evidence type="ECO:0000259" key="2">
    <source>
        <dbReference type="Pfam" id="PF24883"/>
    </source>
</evidence>